<proteinExistence type="predicted"/>
<evidence type="ECO:0000313" key="3">
    <source>
        <dbReference type="Proteomes" id="UP000278962"/>
    </source>
</evidence>
<name>A0A660LGN6_9ACTN</name>
<dbReference type="Gene3D" id="1.25.40.10">
    <property type="entry name" value="Tetratricopeptide repeat domain"/>
    <property type="match status" value="1"/>
</dbReference>
<reference evidence="2 3" key="1">
    <citation type="submission" date="2018-10" db="EMBL/GenBank/DDBJ databases">
        <title>Genomic Encyclopedia of Archaeal and Bacterial Type Strains, Phase II (KMG-II): from individual species to whole genera.</title>
        <authorList>
            <person name="Goeker M."/>
        </authorList>
    </citation>
    <scope>NUCLEOTIDE SEQUENCE [LARGE SCALE GENOMIC DNA]</scope>
    <source>
        <strain evidence="2 3">DSM 14954</strain>
    </source>
</reference>
<feature type="region of interest" description="Disordered" evidence="1">
    <location>
        <begin position="149"/>
        <end position="180"/>
    </location>
</feature>
<sequence>MIADAWRAFAEKPVEDFEAPAPALELATVLERHHTDMDAAARAAAQGRERGLHGLAEVAVLAVDLENLLERSGGAWSAALRVLKDQMLADIAAAGLEIVRLRGLPARATVDLVDVESWRYDDAYAEAVVVEELAVAVRHLGRPLRRGRVVMGAPQSGGPRTTDDGRARASRSAAAEAHPQRPVATVPGSILCPVTSCRHPNAPDADVCAACLTQLVVYRRFSQFPQVLFNRGLQAARSSDPTGARDQFAAALAWAPEDTEVRNAYALACFEADDEPAARRAWEEVLERMPTDARALAGLSRLSKR</sequence>
<accession>A0A660LGN6</accession>
<dbReference type="SUPFAM" id="SSF48452">
    <property type="entry name" value="TPR-like"/>
    <property type="match status" value="1"/>
</dbReference>
<keyword evidence="3" id="KW-1185">Reference proteome</keyword>
<dbReference type="AlphaFoldDB" id="A0A660LGN6"/>
<dbReference type="Proteomes" id="UP000278962">
    <property type="component" value="Unassembled WGS sequence"/>
</dbReference>
<evidence type="ECO:0000313" key="2">
    <source>
        <dbReference type="EMBL" id="RKQ93819.1"/>
    </source>
</evidence>
<evidence type="ECO:0000256" key="1">
    <source>
        <dbReference type="SAM" id="MobiDB-lite"/>
    </source>
</evidence>
<dbReference type="RefSeq" id="WP_170179182.1">
    <property type="nucleotide sequence ID" value="NZ_RBIL01000001.1"/>
</dbReference>
<protein>
    <recommendedName>
        <fullName evidence="4">Tetratricopeptide repeat protein</fullName>
    </recommendedName>
</protein>
<dbReference type="EMBL" id="RBIL01000001">
    <property type="protein sequence ID" value="RKQ93819.1"/>
    <property type="molecule type" value="Genomic_DNA"/>
</dbReference>
<evidence type="ECO:0008006" key="4">
    <source>
        <dbReference type="Google" id="ProtNLM"/>
    </source>
</evidence>
<dbReference type="InterPro" id="IPR011990">
    <property type="entry name" value="TPR-like_helical_dom_sf"/>
</dbReference>
<comment type="caution">
    <text evidence="2">The sequence shown here is derived from an EMBL/GenBank/DDBJ whole genome shotgun (WGS) entry which is preliminary data.</text>
</comment>
<gene>
    <name evidence="2" type="ORF">C8N24_3693</name>
</gene>
<organism evidence="2 3">
    <name type="scientific">Solirubrobacter pauli</name>
    <dbReference type="NCBI Taxonomy" id="166793"/>
    <lineage>
        <taxon>Bacteria</taxon>
        <taxon>Bacillati</taxon>
        <taxon>Actinomycetota</taxon>
        <taxon>Thermoleophilia</taxon>
        <taxon>Solirubrobacterales</taxon>
        <taxon>Solirubrobacteraceae</taxon>
        <taxon>Solirubrobacter</taxon>
    </lineage>
</organism>